<gene>
    <name evidence="6" type="ORF">I4I81_20350</name>
</gene>
<keyword evidence="1" id="KW-0732">Signal</keyword>
<organism evidence="6 7">
    <name type="scientific">Pseudonocardia abyssalis</name>
    <dbReference type="NCBI Taxonomy" id="2792008"/>
    <lineage>
        <taxon>Bacteria</taxon>
        <taxon>Bacillati</taxon>
        <taxon>Actinomycetota</taxon>
        <taxon>Actinomycetes</taxon>
        <taxon>Pseudonocardiales</taxon>
        <taxon>Pseudonocardiaceae</taxon>
        <taxon>Pseudonocardia</taxon>
    </lineage>
</organism>
<dbReference type="InterPro" id="IPR011098">
    <property type="entry name" value="G5_dom"/>
</dbReference>
<feature type="region of interest" description="Disordered" evidence="3">
    <location>
        <begin position="17"/>
        <end position="73"/>
    </location>
</feature>
<comment type="caution">
    <text evidence="6">The sequence shown here is derived from an EMBL/GenBank/DDBJ whole genome shotgun (WGS) entry which is preliminary data.</text>
</comment>
<dbReference type="RefSeq" id="WP_218616268.1">
    <property type="nucleotide sequence ID" value="NZ_JADQDK010000001.1"/>
</dbReference>
<feature type="region of interest" description="Disordered" evidence="3">
    <location>
        <begin position="162"/>
        <end position="194"/>
    </location>
</feature>
<keyword evidence="4" id="KW-0812">Transmembrane</keyword>
<evidence type="ECO:0000259" key="5">
    <source>
        <dbReference type="PROSITE" id="PS51109"/>
    </source>
</evidence>
<feature type="domain" description="G5" evidence="5">
    <location>
        <begin position="391"/>
        <end position="471"/>
    </location>
</feature>
<protein>
    <submittedName>
        <fullName evidence="6">Transglycosylase family protein</fullName>
    </submittedName>
</protein>
<dbReference type="InterPro" id="IPR010618">
    <property type="entry name" value="RPF"/>
</dbReference>
<feature type="region of interest" description="Disordered" evidence="3">
    <location>
        <begin position="453"/>
        <end position="472"/>
    </location>
</feature>
<name>A0ABS6UX88_9PSEU</name>
<keyword evidence="4" id="KW-1133">Transmembrane helix</keyword>
<dbReference type="SMART" id="SM01208">
    <property type="entry name" value="G5"/>
    <property type="match status" value="1"/>
</dbReference>
<feature type="transmembrane region" description="Helical" evidence="4">
    <location>
        <begin position="198"/>
        <end position="221"/>
    </location>
</feature>
<sequence length="564" mass="59188">MVDVSARARRRAALARVGEFVPSEPLSPQPSPSSQSLRVGGPDSLPLDDDHWFGTADEFPAPSAAPASEMWPAETAFGRPDRMRRLGIPEIESLPPTGPIALVRNDLVRDDQRPEELTGELAPYSDDLTGPLPVAAPVDDEPHTEQFAAIAPDAPVAIPAAADETPADEPPADETPAIERSAATRVPDPRRARTTTRVGVRATVLAVLLALVGGGASALAMDKTVVLSVDGQERTLHTFAGDVAGALAAAGLAPTPQDRVQPALPTDVADGDYIIVNRARPLTLVEGGQERQIWTTAASVQDALAGLGLDAAPIQMSASPEAPIPLSGLALELNIPRTVSLADGSAAQVPVTTMAGTVAGLLAEQGVTLGPDDVSVPSPDSILAEGTAIQIVRNGEGEVIETRTIEPPEQIVEDPEMPRGDREVVDPGTPGEQTAVVRVFVQNGQEVRRVQVRAGSTTPPTPRIVKVGTNDDVPQAPVVSDGGVWDRLVQCEATGNWAINTGNGYYGGLQFDRSTWHAYGGGEYADLPHQASREEQIAIATKVRDDRGGYGAWPACSRKLGLPR</sequence>
<evidence type="ECO:0000256" key="1">
    <source>
        <dbReference type="ARBA" id="ARBA00022729"/>
    </source>
</evidence>
<evidence type="ECO:0000313" key="6">
    <source>
        <dbReference type="EMBL" id="MBW0136601.1"/>
    </source>
</evidence>
<proteinExistence type="predicted"/>
<dbReference type="Proteomes" id="UP000694287">
    <property type="component" value="Unassembled WGS sequence"/>
</dbReference>
<keyword evidence="2" id="KW-0378">Hydrolase</keyword>
<reference evidence="6 7" key="1">
    <citation type="submission" date="2020-11" db="EMBL/GenBank/DDBJ databases">
        <title>Pseudonocardia abyssalis sp. nov. and Pseudonocardia oceani sp. nov., description and phylogenomic analysis of two novel actinomycetes isolated from the deep Southern Ocean.</title>
        <authorList>
            <person name="Parra J."/>
        </authorList>
    </citation>
    <scope>NUCLEOTIDE SEQUENCE [LARGE SCALE GENOMIC DNA]</scope>
    <source>
        <strain evidence="6 7">KRD-168</strain>
    </source>
</reference>
<accession>A0ABS6UX88</accession>
<dbReference type="InterPro" id="IPR007137">
    <property type="entry name" value="DUF348"/>
</dbReference>
<evidence type="ECO:0000313" key="7">
    <source>
        <dbReference type="Proteomes" id="UP000694287"/>
    </source>
</evidence>
<evidence type="ECO:0000256" key="2">
    <source>
        <dbReference type="ARBA" id="ARBA00022801"/>
    </source>
</evidence>
<keyword evidence="4" id="KW-0472">Membrane</keyword>
<dbReference type="Pfam" id="PF06737">
    <property type="entry name" value="Transglycosylas"/>
    <property type="match status" value="1"/>
</dbReference>
<dbReference type="Pfam" id="PF07501">
    <property type="entry name" value="G5"/>
    <property type="match status" value="1"/>
</dbReference>
<evidence type="ECO:0000256" key="3">
    <source>
        <dbReference type="SAM" id="MobiDB-lite"/>
    </source>
</evidence>
<dbReference type="EMBL" id="JADQDK010000001">
    <property type="protein sequence ID" value="MBW0136601.1"/>
    <property type="molecule type" value="Genomic_DNA"/>
</dbReference>
<dbReference type="Pfam" id="PF03990">
    <property type="entry name" value="DUF348"/>
    <property type="match status" value="3"/>
</dbReference>
<keyword evidence="7" id="KW-1185">Reference proteome</keyword>
<evidence type="ECO:0000256" key="4">
    <source>
        <dbReference type="SAM" id="Phobius"/>
    </source>
</evidence>
<dbReference type="CDD" id="cd13925">
    <property type="entry name" value="RPF"/>
    <property type="match status" value="1"/>
</dbReference>
<dbReference type="PROSITE" id="PS51109">
    <property type="entry name" value="G5"/>
    <property type="match status" value="1"/>
</dbReference>